<keyword evidence="1" id="KW-0472">Membrane</keyword>
<reference evidence="2" key="1">
    <citation type="submission" date="2021-01" db="EMBL/GenBank/DDBJ databases">
        <title>Adiantum capillus-veneris genome.</title>
        <authorList>
            <person name="Fang Y."/>
            <person name="Liao Q."/>
        </authorList>
    </citation>
    <scope>NUCLEOTIDE SEQUENCE</scope>
    <source>
        <strain evidence="2">H3</strain>
        <tissue evidence="2">Leaf</tissue>
    </source>
</reference>
<evidence type="ECO:0000256" key="1">
    <source>
        <dbReference type="SAM" id="Phobius"/>
    </source>
</evidence>
<feature type="transmembrane region" description="Helical" evidence="1">
    <location>
        <begin position="44"/>
        <end position="65"/>
    </location>
</feature>
<keyword evidence="3" id="KW-1185">Reference proteome</keyword>
<keyword evidence="1" id="KW-0812">Transmembrane</keyword>
<sequence length="96" mass="10315">MTATWQEKPTRSLSDSCRRLPACSGYHEGGHVSLVICPHKSDRGLWVLVKLFIAAAAAAAAAAHIRLNSTTILNPYQAPARLGHGKGRCARECCCN</sequence>
<protein>
    <submittedName>
        <fullName evidence="2">Uncharacterized protein</fullName>
    </submittedName>
</protein>
<dbReference type="AlphaFoldDB" id="A0A9D4UQU6"/>
<organism evidence="2 3">
    <name type="scientific">Adiantum capillus-veneris</name>
    <name type="common">Maidenhair fern</name>
    <dbReference type="NCBI Taxonomy" id="13818"/>
    <lineage>
        <taxon>Eukaryota</taxon>
        <taxon>Viridiplantae</taxon>
        <taxon>Streptophyta</taxon>
        <taxon>Embryophyta</taxon>
        <taxon>Tracheophyta</taxon>
        <taxon>Polypodiopsida</taxon>
        <taxon>Polypodiidae</taxon>
        <taxon>Polypodiales</taxon>
        <taxon>Pteridineae</taxon>
        <taxon>Pteridaceae</taxon>
        <taxon>Vittarioideae</taxon>
        <taxon>Adiantum</taxon>
    </lineage>
</organism>
<accession>A0A9D4UQU6</accession>
<name>A0A9D4UQU6_ADICA</name>
<gene>
    <name evidence="2" type="ORF">GOP47_0012137</name>
</gene>
<proteinExistence type="predicted"/>
<keyword evidence="1" id="KW-1133">Transmembrane helix</keyword>
<evidence type="ECO:0000313" key="2">
    <source>
        <dbReference type="EMBL" id="KAI5072031.1"/>
    </source>
</evidence>
<evidence type="ECO:0000313" key="3">
    <source>
        <dbReference type="Proteomes" id="UP000886520"/>
    </source>
</evidence>
<dbReference type="EMBL" id="JABFUD020000012">
    <property type="protein sequence ID" value="KAI5072031.1"/>
    <property type="molecule type" value="Genomic_DNA"/>
</dbReference>
<comment type="caution">
    <text evidence="2">The sequence shown here is derived from an EMBL/GenBank/DDBJ whole genome shotgun (WGS) entry which is preliminary data.</text>
</comment>
<dbReference type="Proteomes" id="UP000886520">
    <property type="component" value="Chromosome 12"/>
</dbReference>